<feature type="region of interest" description="Disordered" evidence="1">
    <location>
        <begin position="483"/>
        <end position="510"/>
    </location>
</feature>
<feature type="compositionally biased region" description="Acidic residues" evidence="1">
    <location>
        <begin position="36"/>
        <end position="55"/>
    </location>
</feature>
<proteinExistence type="predicted"/>
<evidence type="ECO:0000313" key="3">
    <source>
        <dbReference type="Proteomes" id="UP001219525"/>
    </source>
</evidence>
<accession>A0AAD6URD0</accession>
<evidence type="ECO:0000256" key="1">
    <source>
        <dbReference type="SAM" id="MobiDB-lite"/>
    </source>
</evidence>
<organism evidence="2 3">
    <name type="scientific">Mycena pura</name>
    <dbReference type="NCBI Taxonomy" id="153505"/>
    <lineage>
        <taxon>Eukaryota</taxon>
        <taxon>Fungi</taxon>
        <taxon>Dikarya</taxon>
        <taxon>Basidiomycota</taxon>
        <taxon>Agaricomycotina</taxon>
        <taxon>Agaricomycetes</taxon>
        <taxon>Agaricomycetidae</taxon>
        <taxon>Agaricales</taxon>
        <taxon>Marasmiineae</taxon>
        <taxon>Mycenaceae</taxon>
        <taxon>Mycena</taxon>
    </lineage>
</organism>
<name>A0AAD6URD0_9AGAR</name>
<feature type="compositionally biased region" description="Acidic residues" evidence="1">
    <location>
        <begin position="729"/>
        <end position="750"/>
    </location>
</feature>
<evidence type="ECO:0000313" key="2">
    <source>
        <dbReference type="EMBL" id="KAJ7190621.1"/>
    </source>
</evidence>
<sequence>MTLTKLFKGRAPPSRPTRAEIEEQAERDAQNHASDAEEDDVPDDGAVEIPSEDDVSMAFLRRPAQEDVEGYPKFFDGPGRVIDLFQEPLCASIERFYVPFDPEDATQEDPLIYFGAVDGILLGRDSAESMMLREAIIRYQHQPHNFIWERLSDAVQHVAWIEASSTRLNLAIDPSRGERYVGLNLQDLALVTHTVVAVQQILEAVTAFLGQRPRTSFVVDPNYGFLYMLEKCKSRTDLRFALSMLQLRLARADHHICSYLRCAREILTDQVPEDSISTVDSTIFEIRSAYRTVSPIRELQRMVSRHDYGQRVALIDSAAHTSMVEALDAGRDYDNPYKPRVRDVIPTMREPEVNSAQASAFPAVSNVSALRVRFRANAIRDLQSLATYGGDFAAWRRTYKGHLERPLASVLLTKLTMGVLGTAVVQEDCEAQVGMEVDRREEDRTEAVMGHSEVAHPEEDLLGVDRQEDRLEAGRLEADHQEVDRQEVDYRGPPGGGPPAGGPLGGGGGGNRGPVVAARLADVVEWQLNCKLNVSVVPEWNRHETTVIEYVIQMSHLASLSAQMNTDIAQMAPSKFTHHATSWWNSLTMDERRHYSSDWQHLLDAIRRHFLTAKWLVDRTQEFEEMRRIKYHSFIFSDAADGPQAVVHVLRTQPAEWAKDVNEAYCPNMGTLQDLAEHSRDSLISTWVITRRIHSLTTTSSRPAQTTAPAKPSFHRHHHANAADKGYEEYEDYESSEGDEEDSTNEEEEEEKKGAMAADTKKSKPHGLAAPGRSRARRALQALAAPAIPVRAPAAPAPRRRSPTVPVAACAGQALAGPGWTRARLRRARAHCARRARTRSRCVHALAWPRARTRLRSAPSRMHPLRSASPAPTPAVRCARPPLPAVPAAACAAHALAAPGRSRADLRCARTRCTQPVPRPPAPRTHSLRPPCSHALPLRPPAAHALHALARHRSPTGPAAACAAQALAAPGRSRVRLPGVHAPQHHKTPFLHALPLRPPAAHALHALACCRSPTVSIAACASQALAAPASSLHRRGCARRSCTHSRSARPLPLYALACRARCRMHRPGARPVPRPPAPCMPSLRPPFLHERHTLGRPSLAHCSRCRMRRPALRPAGPAPACAACAVHALAVPAMPAPGPAAGARCLAACARCPPRALRVRVTWVTWGTRTCYAVHFPDPPLPALRRPCHARAPARSSTRPVPAPTCTAHTCARTPCIDTHPPALPCMYAPAHTLAPAQHMARSAHGWPAMSPAVHMRTHAPARTLALPRTCTAMHVPT</sequence>
<dbReference type="AlphaFoldDB" id="A0AAD6URD0"/>
<reference evidence="2" key="1">
    <citation type="submission" date="2023-03" db="EMBL/GenBank/DDBJ databases">
        <title>Massive genome expansion in bonnet fungi (Mycena s.s.) driven by repeated elements and novel gene families across ecological guilds.</title>
        <authorList>
            <consortium name="Lawrence Berkeley National Laboratory"/>
            <person name="Harder C.B."/>
            <person name="Miyauchi S."/>
            <person name="Viragh M."/>
            <person name="Kuo A."/>
            <person name="Thoen E."/>
            <person name="Andreopoulos B."/>
            <person name="Lu D."/>
            <person name="Skrede I."/>
            <person name="Drula E."/>
            <person name="Henrissat B."/>
            <person name="Morin E."/>
            <person name="Kohler A."/>
            <person name="Barry K."/>
            <person name="LaButti K."/>
            <person name="Morin E."/>
            <person name="Salamov A."/>
            <person name="Lipzen A."/>
            <person name="Mereny Z."/>
            <person name="Hegedus B."/>
            <person name="Baldrian P."/>
            <person name="Stursova M."/>
            <person name="Weitz H."/>
            <person name="Taylor A."/>
            <person name="Grigoriev I.V."/>
            <person name="Nagy L.G."/>
            <person name="Martin F."/>
            <person name="Kauserud H."/>
        </authorList>
    </citation>
    <scope>NUCLEOTIDE SEQUENCE</scope>
    <source>
        <strain evidence="2">9144</strain>
    </source>
</reference>
<dbReference type="EMBL" id="JARJCW010000146">
    <property type="protein sequence ID" value="KAJ7190621.1"/>
    <property type="molecule type" value="Genomic_DNA"/>
</dbReference>
<feature type="compositionally biased region" description="Polar residues" evidence="1">
    <location>
        <begin position="697"/>
        <end position="708"/>
    </location>
</feature>
<protein>
    <submittedName>
        <fullName evidence="2">Uncharacterized protein</fullName>
    </submittedName>
</protein>
<feature type="region of interest" description="Disordered" evidence="1">
    <location>
        <begin position="697"/>
        <end position="776"/>
    </location>
</feature>
<dbReference type="Proteomes" id="UP001219525">
    <property type="component" value="Unassembled WGS sequence"/>
</dbReference>
<feature type="compositionally biased region" description="Basic and acidic residues" evidence="1">
    <location>
        <begin position="751"/>
        <end position="762"/>
    </location>
</feature>
<gene>
    <name evidence="2" type="ORF">GGX14DRAFT_579700</name>
</gene>
<feature type="region of interest" description="Disordered" evidence="1">
    <location>
        <begin position="1"/>
        <end position="56"/>
    </location>
</feature>
<feature type="compositionally biased region" description="Basic and acidic residues" evidence="1">
    <location>
        <begin position="17"/>
        <end position="30"/>
    </location>
</feature>
<keyword evidence="3" id="KW-1185">Reference proteome</keyword>
<comment type="caution">
    <text evidence="2">The sequence shown here is derived from an EMBL/GenBank/DDBJ whole genome shotgun (WGS) entry which is preliminary data.</text>
</comment>